<proteinExistence type="predicted"/>
<organism evidence="2 3">
    <name type="scientific">Bacteroides salyersiae</name>
    <dbReference type="NCBI Taxonomy" id="291644"/>
    <lineage>
        <taxon>Bacteria</taxon>
        <taxon>Pseudomonadati</taxon>
        <taxon>Bacteroidota</taxon>
        <taxon>Bacteroidia</taxon>
        <taxon>Bacteroidales</taxon>
        <taxon>Bacteroidaceae</taxon>
        <taxon>Bacteroides</taxon>
    </lineage>
</organism>
<reference evidence="2 3" key="1">
    <citation type="journal article" date="2019" name="Nat. Med.">
        <title>A library of human gut bacterial isolates paired with longitudinal multiomics data enables mechanistic microbiome research.</title>
        <authorList>
            <person name="Poyet M."/>
            <person name="Groussin M."/>
            <person name="Gibbons S.M."/>
            <person name="Avila-Pacheco J."/>
            <person name="Jiang X."/>
            <person name="Kearney S.M."/>
            <person name="Perrotta A.R."/>
            <person name="Berdy B."/>
            <person name="Zhao S."/>
            <person name="Lieberman T.D."/>
            <person name="Swanson P.K."/>
            <person name="Smith M."/>
            <person name="Roesemann S."/>
            <person name="Alexander J.E."/>
            <person name="Rich S.A."/>
            <person name="Livny J."/>
            <person name="Vlamakis H."/>
            <person name="Clish C."/>
            <person name="Bullock K."/>
            <person name="Deik A."/>
            <person name="Scott J."/>
            <person name="Pierce K.A."/>
            <person name="Xavier R.J."/>
            <person name="Alm E.J."/>
        </authorList>
    </citation>
    <scope>NUCLEOTIDE SEQUENCE [LARGE SCALE GENOMIC DNA]</scope>
    <source>
        <strain evidence="2 3">BIOML-A10</strain>
    </source>
</reference>
<accession>A0A7J4XPF8</accession>
<dbReference type="AlphaFoldDB" id="A0A7J4XPF8"/>
<protein>
    <recommendedName>
        <fullName evidence="4">DUF3575 domain-containing protein</fullName>
    </recommendedName>
</protein>
<evidence type="ECO:0000313" key="2">
    <source>
        <dbReference type="EMBL" id="KAA3770685.1"/>
    </source>
</evidence>
<keyword evidence="1" id="KW-0732">Signal</keyword>
<feature type="signal peptide" evidence="1">
    <location>
        <begin position="1"/>
        <end position="24"/>
    </location>
</feature>
<gene>
    <name evidence="2" type="ORF">F3F73_01695</name>
</gene>
<comment type="caution">
    <text evidence="2">The sequence shown here is derived from an EMBL/GenBank/DDBJ whole genome shotgun (WGS) entry which is preliminary data.</text>
</comment>
<dbReference type="GeneID" id="93115866"/>
<evidence type="ECO:0000256" key="1">
    <source>
        <dbReference type="SAM" id="SignalP"/>
    </source>
</evidence>
<evidence type="ECO:0008006" key="4">
    <source>
        <dbReference type="Google" id="ProtNLM"/>
    </source>
</evidence>
<evidence type="ECO:0000313" key="3">
    <source>
        <dbReference type="Proteomes" id="UP000422221"/>
    </source>
</evidence>
<feature type="chain" id="PRO_5029785641" description="DUF3575 domain-containing protein" evidence="1">
    <location>
        <begin position="25"/>
        <end position="124"/>
    </location>
</feature>
<dbReference type="RefSeq" id="WP_007478707.1">
    <property type="nucleotide sequence ID" value="NZ_CAXSTI010000005.1"/>
</dbReference>
<dbReference type="Proteomes" id="UP000422221">
    <property type="component" value="Unassembled WGS sequence"/>
</dbReference>
<dbReference type="EMBL" id="VWMK01000001">
    <property type="protein sequence ID" value="KAA3770685.1"/>
    <property type="molecule type" value="Genomic_DNA"/>
</dbReference>
<name>A0A7J4XPF8_9BACE</name>
<sequence>MKQSLKYGILLIFALLLHSIVTEATGETVMPDVLSHNKCFVSQARPMRNAIEKFYLFCSPLSCEMGHADLSHVPTDKNFLRLTIRQYRYRGILPSLYEHSSQLYTHDPEDPIMHYIYGQRKIVI</sequence>